<dbReference type="GO" id="GO:0030272">
    <property type="term" value="F:5-formyltetrahydrofolate cyclo-ligase activity"/>
    <property type="evidence" value="ECO:0007669"/>
    <property type="project" value="UniProtKB-EC"/>
</dbReference>
<dbReference type="PANTHER" id="PTHR23407">
    <property type="entry name" value="ATPASE INHIBITOR/5-FORMYLTETRAHYDROFOLATE CYCLO-LIGASE"/>
    <property type="match status" value="1"/>
</dbReference>
<dbReference type="PIRSF" id="PIRSF006806">
    <property type="entry name" value="FTHF_cligase"/>
    <property type="match status" value="1"/>
</dbReference>
<comment type="similarity">
    <text evidence="1 4">Belongs to the 5-formyltetrahydrofolate cyclo-ligase family.</text>
</comment>
<dbReference type="Proteomes" id="UP000315947">
    <property type="component" value="Chromosome"/>
</dbReference>
<comment type="catalytic activity">
    <reaction evidence="4">
        <text>(6S)-5-formyl-5,6,7,8-tetrahydrofolate + ATP = (6R)-5,10-methenyltetrahydrofolate + ADP + phosphate</text>
        <dbReference type="Rhea" id="RHEA:10488"/>
        <dbReference type="ChEBI" id="CHEBI:30616"/>
        <dbReference type="ChEBI" id="CHEBI:43474"/>
        <dbReference type="ChEBI" id="CHEBI:57455"/>
        <dbReference type="ChEBI" id="CHEBI:57457"/>
        <dbReference type="ChEBI" id="CHEBI:456216"/>
        <dbReference type="EC" id="6.3.3.2"/>
    </reaction>
</comment>
<accession>A0ABX5X3U5</accession>
<dbReference type="InterPro" id="IPR002698">
    <property type="entry name" value="FTHF_cligase"/>
</dbReference>
<sequence length="227" mass="25692">MVSYLYHSTLNATALNQSPTNNKLLNLSSLPQDKLNRKEIRANIRAARRSLSPDQQSSLGKQACTLMLAKLKFLRVKHLAIYLTNDGELDTRVLIEALWKLDIQVYLPRLHPFSKGNLVFLAYTPSTPLVQNSLKIWEPKLDITQMILPHRLDVVVTPLVAFDLTGNRMGMGGGFYDRTLANWTTRGKPFPIGFAHDCQQVESLPCEHWDVPLPMLVTPTRVLLFDS</sequence>
<evidence type="ECO:0000256" key="2">
    <source>
        <dbReference type="ARBA" id="ARBA00022741"/>
    </source>
</evidence>
<evidence type="ECO:0000256" key="4">
    <source>
        <dbReference type="RuleBase" id="RU361279"/>
    </source>
</evidence>
<dbReference type="PANTHER" id="PTHR23407:SF1">
    <property type="entry name" value="5-FORMYLTETRAHYDROFOLATE CYCLO-LIGASE"/>
    <property type="match status" value="1"/>
</dbReference>
<dbReference type="Pfam" id="PF01812">
    <property type="entry name" value="5-FTHF_cyc-lig"/>
    <property type="match status" value="1"/>
</dbReference>
<evidence type="ECO:0000313" key="5">
    <source>
        <dbReference type="EMBL" id="QDO85638.1"/>
    </source>
</evidence>
<name>A0ABX5X3U5_9GAMM</name>
<evidence type="ECO:0000256" key="1">
    <source>
        <dbReference type="ARBA" id="ARBA00010638"/>
    </source>
</evidence>
<dbReference type="SUPFAM" id="SSF100950">
    <property type="entry name" value="NagB/RpiA/CoA transferase-like"/>
    <property type="match status" value="1"/>
</dbReference>
<keyword evidence="2 4" id="KW-0547">Nucleotide-binding</keyword>
<keyword evidence="6" id="KW-1185">Reference proteome</keyword>
<dbReference type="EMBL" id="CP041614">
    <property type="protein sequence ID" value="QDO85638.1"/>
    <property type="molecule type" value="Genomic_DNA"/>
</dbReference>
<dbReference type="EC" id="6.3.3.2" evidence="4"/>
<proteinExistence type="inferred from homology"/>
<keyword evidence="5" id="KW-0436">Ligase</keyword>
<evidence type="ECO:0000313" key="6">
    <source>
        <dbReference type="Proteomes" id="UP000315947"/>
    </source>
</evidence>
<dbReference type="InterPro" id="IPR037171">
    <property type="entry name" value="NagB/RpiA_transferase-like"/>
</dbReference>
<organism evidence="5 6">
    <name type="scientific">Shewanella psychropiezotolerans</name>
    <dbReference type="NCBI Taxonomy" id="2593655"/>
    <lineage>
        <taxon>Bacteria</taxon>
        <taxon>Pseudomonadati</taxon>
        <taxon>Pseudomonadota</taxon>
        <taxon>Gammaproteobacteria</taxon>
        <taxon>Alteromonadales</taxon>
        <taxon>Shewanellaceae</taxon>
        <taxon>Shewanella</taxon>
    </lineage>
</organism>
<evidence type="ECO:0000256" key="3">
    <source>
        <dbReference type="ARBA" id="ARBA00022840"/>
    </source>
</evidence>
<dbReference type="NCBIfam" id="TIGR02727">
    <property type="entry name" value="MTHFS_bact"/>
    <property type="match status" value="1"/>
</dbReference>
<keyword evidence="4" id="KW-0479">Metal-binding</keyword>
<comment type="cofactor">
    <cofactor evidence="4">
        <name>Mg(2+)</name>
        <dbReference type="ChEBI" id="CHEBI:18420"/>
    </cofactor>
</comment>
<protein>
    <recommendedName>
        <fullName evidence="4">5-formyltetrahydrofolate cyclo-ligase</fullName>
        <ecNumber evidence="4">6.3.3.2</ecNumber>
    </recommendedName>
</protein>
<keyword evidence="4" id="KW-0460">Magnesium</keyword>
<gene>
    <name evidence="5" type="ORF">FM037_23205</name>
</gene>
<keyword evidence="3 4" id="KW-0067">ATP-binding</keyword>
<dbReference type="Gene3D" id="3.40.50.10420">
    <property type="entry name" value="NagB/RpiA/CoA transferase-like"/>
    <property type="match status" value="1"/>
</dbReference>
<dbReference type="InterPro" id="IPR024185">
    <property type="entry name" value="FTHF_cligase-like_sf"/>
</dbReference>
<reference evidence="5 6" key="1">
    <citation type="submission" date="2019-07" db="EMBL/GenBank/DDBJ databases">
        <title>Shewanella sp. YLB-06 whole genomic sequence.</title>
        <authorList>
            <person name="Yu L."/>
        </authorList>
    </citation>
    <scope>NUCLEOTIDE SEQUENCE [LARGE SCALE GENOMIC DNA]</scope>
    <source>
        <strain evidence="5 6">YLB-06</strain>
    </source>
</reference>